<feature type="region of interest" description="Disordered" evidence="4">
    <location>
        <begin position="656"/>
        <end position="678"/>
    </location>
</feature>
<dbReference type="SMART" id="SM00299">
    <property type="entry name" value="CLH"/>
    <property type="match status" value="1"/>
</dbReference>
<dbReference type="EMBL" id="MU007058">
    <property type="protein sequence ID" value="KAF2427741.1"/>
    <property type="molecule type" value="Genomic_DNA"/>
</dbReference>
<dbReference type="InterPro" id="IPR011990">
    <property type="entry name" value="TPR-like_helical_dom_sf"/>
</dbReference>
<dbReference type="Pfam" id="PF23556">
    <property type="entry name" value="TPR_Vps41"/>
    <property type="match status" value="1"/>
</dbReference>
<feature type="region of interest" description="Disordered" evidence="4">
    <location>
        <begin position="1"/>
        <end position="59"/>
    </location>
</feature>
<evidence type="ECO:0000256" key="4">
    <source>
        <dbReference type="SAM" id="MobiDB-lite"/>
    </source>
</evidence>
<dbReference type="GO" id="GO:0030897">
    <property type="term" value="C:HOPS complex"/>
    <property type="evidence" value="ECO:0007669"/>
    <property type="project" value="TreeGrafter"/>
</dbReference>
<comment type="caution">
    <text evidence="6">The sequence shown here is derived from an EMBL/GenBank/DDBJ whole genome shotgun (WGS) entry which is preliminary data.</text>
</comment>
<feature type="domain" description="Vps41 beta-propeller" evidence="5">
    <location>
        <begin position="59"/>
        <end position="123"/>
    </location>
</feature>
<dbReference type="InterPro" id="IPR057780">
    <property type="entry name" value="Beta-prop_Vps41"/>
</dbReference>
<dbReference type="GO" id="GO:0009267">
    <property type="term" value="P:cellular response to starvation"/>
    <property type="evidence" value="ECO:0007669"/>
    <property type="project" value="TreeGrafter"/>
</dbReference>
<feature type="region of interest" description="Disordered" evidence="4">
    <location>
        <begin position="131"/>
        <end position="182"/>
    </location>
</feature>
<dbReference type="InterPro" id="IPR036322">
    <property type="entry name" value="WD40_repeat_dom_sf"/>
</dbReference>
<feature type="compositionally biased region" description="Polar residues" evidence="4">
    <location>
        <begin position="370"/>
        <end position="385"/>
    </location>
</feature>
<feature type="repeat" description="CHCR" evidence="3">
    <location>
        <begin position="935"/>
        <end position="1086"/>
    </location>
</feature>
<keyword evidence="7" id="KW-1185">Reference proteome</keyword>
<dbReference type="OrthoDB" id="244107at2759"/>
<feature type="compositionally biased region" description="Polar residues" evidence="4">
    <location>
        <begin position="16"/>
        <end position="33"/>
    </location>
</feature>
<dbReference type="Proteomes" id="UP000800235">
    <property type="component" value="Unassembled WGS sequence"/>
</dbReference>
<sequence>MAIGSDDEQDDGVATPTATSTVQALSTPTKTVASSEDSESGDEEDGEDEDEDEDEEPKLKYEKLTARLASVYKSDSTSSFMVAGDKMVIGTHNGNINILTIPSFQTLRAYRAHQASVTSISISPFPPPWPSAGADALSRTSAAAEAPTSSPARSSSIRSGISNSPRAPRQAQPQNQMPATPSNSIYIATSSLDGKVCIQSLVDRKDVLLRDFNRPVQAVALSPEYRSDRTYLSGGLEGKLIRTQGGEKGASSKANTNSAAAAASGWLSSIGIGSSSGSDHVIHSGEGSIGAIKYSLSGNFVAWTTEKGIKILRSDIKLESSDTDHAWQRIAHIDIPNRARWEEMAAVWKARLDWVDDKCLEPDEDEPMENNGTPSSSAVSQNLHNARNGRTPKRKRTEKLVVGWGDSAWIIHVTPESAGRGRDVGERIGASAHVIHHLLFDDCIISGLSLYTPSLLLVLAYRIRDDNNNLIKQTMENTPRRGVHHRQTGLQPELRLINPVTRAEQDVDTLNMKDFASLSAGDYHLSTLYVPAAPIMTKSQRGALGAIGEGLWDVSFGGAARIFSSSASILSGSGSGENIIGSPPPSFTLGGKSATARPLVEPSPAASTSGLKIFLHSPFDCVLAVKRDLSDHLTWLLEHSRYKEAWELVEEHPEVITPPTTEPSNLVESPGSSTPSKKRESLVDFFADESASQTTVSARGTANNSAVEKERRRIGELWLEQLVAAQDWKQASQAAGRVLGTSSRWQHWILTFANAKRFDEITPHIPTRPLKPPIDSMVYEVVLGHYIARDRLQLKQLLEAWDFDMFKISVVTTAIEERLSRGDITENSVDGGGRGRDWRILTEALAKLYMADGRSQDALRCYIRLQDADSAMNLIREHHLLPSISDDLPGFLLLRISKDQLQSAPLNELEEASAEAVHLLVDEAYQGTVQPQVVVNQLRKKDATMQPFLFFYMRSLWKGQGTEAESGNSKKKQQMEAEGRLLVEHHGDLAVSLFAEYDRPLFMEFLRASRSYAFEKASAVCETRHYYPELVYLLSQTGETKRALSLIINRLSDVSLAISFAKEQNDKDLWNDLLDYSMDKPRFIRGLLEEVGTAINPIELVRRIPEGLEIEGLREGIGKMVREYEIQASISEGVAKVLRSEVADGMDALRGGRAKAIKFEVVHKSNTPVVEISVEPVKDEAVRKALPAEEAEEKPPPNEPKPGHCAGCKDIFAEDEKETLIGFACGHVYHLSCLLSSTINPNAAAAAERLQTQLAADSTDDIGFNRSVGAKVAHAHIIRNAVRGGCVLCRSRVSDED</sequence>
<feature type="compositionally biased region" description="Polar residues" evidence="4">
    <location>
        <begin position="658"/>
        <end position="675"/>
    </location>
</feature>
<feature type="compositionally biased region" description="Low complexity" evidence="4">
    <location>
        <begin position="138"/>
        <end position="179"/>
    </location>
</feature>
<evidence type="ECO:0000313" key="6">
    <source>
        <dbReference type="EMBL" id="KAF2427741.1"/>
    </source>
</evidence>
<dbReference type="PANTHER" id="PTHR12616">
    <property type="entry name" value="VACUOLAR PROTEIN SORTING VPS41"/>
    <property type="match status" value="1"/>
</dbReference>
<proteinExistence type="predicted"/>
<dbReference type="InterPro" id="IPR015943">
    <property type="entry name" value="WD40/YVTN_repeat-like_dom_sf"/>
</dbReference>
<dbReference type="Pfam" id="PF23411">
    <property type="entry name" value="Beta-prop_Vps41"/>
    <property type="match status" value="3"/>
</dbReference>
<reference evidence="6" key="1">
    <citation type="journal article" date="2020" name="Stud. Mycol.">
        <title>101 Dothideomycetes genomes: a test case for predicting lifestyles and emergence of pathogens.</title>
        <authorList>
            <person name="Haridas S."/>
            <person name="Albert R."/>
            <person name="Binder M."/>
            <person name="Bloem J."/>
            <person name="Labutti K."/>
            <person name="Salamov A."/>
            <person name="Andreopoulos B."/>
            <person name="Baker S."/>
            <person name="Barry K."/>
            <person name="Bills G."/>
            <person name="Bluhm B."/>
            <person name="Cannon C."/>
            <person name="Castanera R."/>
            <person name="Culley D."/>
            <person name="Daum C."/>
            <person name="Ezra D."/>
            <person name="Gonzalez J."/>
            <person name="Henrissat B."/>
            <person name="Kuo A."/>
            <person name="Liang C."/>
            <person name="Lipzen A."/>
            <person name="Lutzoni F."/>
            <person name="Magnuson J."/>
            <person name="Mondo S."/>
            <person name="Nolan M."/>
            <person name="Ohm R."/>
            <person name="Pangilinan J."/>
            <person name="Park H.-J."/>
            <person name="Ramirez L."/>
            <person name="Alfaro M."/>
            <person name="Sun H."/>
            <person name="Tritt A."/>
            <person name="Yoshinaga Y."/>
            <person name="Zwiers L.-H."/>
            <person name="Turgeon B."/>
            <person name="Goodwin S."/>
            <person name="Spatafora J."/>
            <person name="Crous P."/>
            <person name="Grigoriev I."/>
        </authorList>
    </citation>
    <scope>NUCLEOTIDE SEQUENCE</scope>
    <source>
        <strain evidence="6">CBS 130266</strain>
    </source>
</reference>
<evidence type="ECO:0000256" key="3">
    <source>
        <dbReference type="PROSITE-ProRule" id="PRU01006"/>
    </source>
</evidence>
<evidence type="ECO:0000256" key="1">
    <source>
        <dbReference type="ARBA" id="ARBA00022448"/>
    </source>
</evidence>
<keyword evidence="2" id="KW-0653">Protein transport</keyword>
<dbReference type="Gene3D" id="2.130.10.10">
    <property type="entry name" value="YVTN repeat-like/Quinoprotein amine dehydrogenase"/>
    <property type="match status" value="1"/>
</dbReference>
<gene>
    <name evidence="6" type="ORF">EJ08DRAFT_651324</name>
</gene>
<dbReference type="GO" id="GO:0034058">
    <property type="term" value="P:endosomal vesicle fusion"/>
    <property type="evidence" value="ECO:0007669"/>
    <property type="project" value="TreeGrafter"/>
</dbReference>
<feature type="domain" description="Vps41 beta-propeller" evidence="5">
    <location>
        <begin position="183"/>
        <end position="244"/>
    </location>
</feature>
<feature type="compositionally biased region" description="Acidic residues" evidence="4">
    <location>
        <begin position="36"/>
        <end position="56"/>
    </location>
</feature>
<dbReference type="PROSITE" id="PS50236">
    <property type="entry name" value="CHCR"/>
    <property type="match status" value="1"/>
</dbReference>
<organism evidence="6 7">
    <name type="scientific">Tothia fuscella</name>
    <dbReference type="NCBI Taxonomy" id="1048955"/>
    <lineage>
        <taxon>Eukaryota</taxon>
        <taxon>Fungi</taxon>
        <taxon>Dikarya</taxon>
        <taxon>Ascomycota</taxon>
        <taxon>Pezizomycotina</taxon>
        <taxon>Dothideomycetes</taxon>
        <taxon>Pleosporomycetidae</taxon>
        <taxon>Venturiales</taxon>
        <taxon>Cylindrosympodiaceae</taxon>
        <taxon>Tothia</taxon>
    </lineage>
</organism>
<dbReference type="InterPro" id="IPR000547">
    <property type="entry name" value="Clathrin_H-chain/VPS_repeat"/>
</dbReference>
<feature type="domain" description="Vps41 beta-propeller" evidence="5">
    <location>
        <begin position="397"/>
        <end position="527"/>
    </location>
</feature>
<dbReference type="GO" id="GO:0005770">
    <property type="term" value="C:late endosome"/>
    <property type="evidence" value="ECO:0007669"/>
    <property type="project" value="TreeGrafter"/>
</dbReference>
<evidence type="ECO:0000313" key="7">
    <source>
        <dbReference type="Proteomes" id="UP000800235"/>
    </source>
</evidence>
<dbReference type="SUPFAM" id="SSF57850">
    <property type="entry name" value="RING/U-box"/>
    <property type="match status" value="1"/>
</dbReference>
<accession>A0A9P4NML2</accession>
<feature type="region of interest" description="Disordered" evidence="4">
    <location>
        <begin position="361"/>
        <end position="396"/>
    </location>
</feature>
<keyword evidence="1" id="KW-0813">Transport</keyword>
<dbReference type="PANTHER" id="PTHR12616:SF1">
    <property type="entry name" value="VACUOLAR PROTEIN SORTING-ASSOCIATED PROTEIN 41 HOMOLOG"/>
    <property type="match status" value="1"/>
</dbReference>
<feature type="compositionally biased region" description="Acidic residues" evidence="4">
    <location>
        <begin position="1"/>
        <end position="11"/>
    </location>
</feature>
<protein>
    <recommendedName>
        <fullName evidence="5">Vps41 beta-propeller domain-containing protein</fullName>
    </recommendedName>
</protein>
<name>A0A9P4NML2_9PEZI</name>
<evidence type="ECO:0000256" key="2">
    <source>
        <dbReference type="ARBA" id="ARBA00022927"/>
    </source>
</evidence>
<evidence type="ECO:0000259" key="5">
    <source>
        <dbReference type="Pfam" id="PF23411"/>
    </source>
</evidence>
<dbReference type="GO" id="GO:0016236">
    <property type="term" value="P:macroautophagy"/>
    <property type="evidence" value="ECO:0007669"/>
    <property type="project" value="TreeGrafter"/>
</dbReference>
<dbReference type="InterPro" id="IPR045111">
    <property type="entry name" value="Vps41/Vps8"/>
</dbReference>
<dbReference type="GO" id="GO:0006623">
    <property type="term" value="P:protein targeting to vacuole"/>
    <property type="evidence" value="ECO:0007669"/>
    <property type="project" value="InterPro"/>
</dbReference>
<dbReference type="Gene3D" id="1.25.40.10">
    <property type="entry name" value="Tetratricopeptide repeat domain"/>
    <property type="match status" value="1"/>
</dbReference>
<dbReference type="SUPFAM" id="SSF50978">
    <property type="entry name" value="WD40 repeat-like"/>
    <property type="match status" value="1"/>
</dbReference>